<keyword evidence="2" id="KW-1185">Reference proteome</keyword>
<name>A0A5M6D0W6_9BACT</name>
<evidence type="ECO:0000313" key="2">
    <source>
        <dbReference type="Proteomes" id="UP000324479"/>
    </source>
</evidence>
<dbReference type="RefSeq" id="WP_150078138.1">
    <property type="nucleotide sequence ID" value="NZ_VWOX01000011.1"/>
</dbReference>
<gene>
    <name evidence="1" type="ORF">FYK55_19570</name>
</gene>
<accession>A0A5M6D0W6</accession>
<organism evidence="1 2">
    <name type="scientific">Roseiconus nitratireducens</name>
    <dbReference type="NCBI Taxonomy" id="2605748"/>
    <lineage>
        <taxon>Bacteria</taxon>
        <taxon>Pseudomonadati</taxon>
        <taxon>Planctomycetota</taxon>
        <taxon>Planctomycetia</taxon>
        <taxon>Pirellulales</taxon>
        <taxon>Pirellulaceae</taxon>
        <taxon>Roseiconus</taxon>
    </lineage>
</organism>
<protein>
    <submittedName>
        <fullName evidence="1">Uncharacterized protein</fullName>
    </submittedName>
</protein>
<sequence length="127" mass="14870">MTEFPIREFHIHLYGPATSDRRDRRTPPIPTSFESAMERLQTDLSRVLLEPDGSLAWAGQDFRLVGMLYDAASQIQYVELRGTCRRHQLRRLVETVAGFREIDDFAVMELPQRQWKDFQSFANQLPE</sequence>
<proteinExistence type="predicted"/>
<dbReference type="EMBL" id="VWOX01000011">
    <property type="protein sequence ID" value="KAA5541094.1"/>
    <property type="molecule type" value="Genomic_DNA"/>
</dbReference>
<reference evidence="1 2" key="1">
    <citation type="submission" date="2019-08" db="EMBL/GenBank/DDBJ databases">
        <authorList>
            <person name="Dhanesh K."/>
            <person name="Kumar G."/>
            <person name="Sasikala C."/>
            <person name="Venkata Ramana C."/>
        </authorList>
    </citation>
    <scope>NUCLEOTIDE SEQUENCE [LARGE SCALE GENOMIC DNA]</scope>
    <source>
        <strain evidence="1 2">JC645</strain>
    </source>
</reference>
<dbReference type="AlphaFoldDB" id="A0A5M6D0W6"/>
<comment type="caution">
    <text evidence="1">The sequence shown here is derived from an EMBL/GenBank/DDBJ whole genome shotgun (WGS) entry which is preliminary data.</text>
</comment>
<evidence type="ECO:0000313" key="1">
    <source>
        <dbReference type="EMBL" id="KAA5541094.1"/>
    </source>
</evidence>
<dbReference type="Proteomes" id="UP000324479">
    <property type="component" value="Unassembled WGS sequence"/>
</dbReference>